<feature type="region of interest" description="Disordered" evidence="3">
    <location>
        <begin position="132"/>
        <end position="170"/>
    </location>
</feature>
<dbReference type="SUPFAM" id="SSF49329">
    <property type="entry name" value="Cu,Zn superoxide dismutase-like"/>
    <property type="match status" value="1"/>
</dbReference>
<dbReference type="AlphaFoldDB" id="A0A091C1Y1"/>
<name>A0A091C1Y1_9GAMM</name>
<dbReference type="Proteomes" id="UP000029391">
    <property type="component" value="Unassembled WGS sequence"/>
</dbReference>
<keyword evidence="2" id="KW-0479">Metal-binding</keyword>
<gene>
    <name evidence="5" type="ORF">P873_05680</name>
</gene>
<feature type="compositionally biased region" description="Basic and acidic residues" evidence="3">
    <location>
        <begin position="151"/>
        <end position="163"/>
    </location>
</feature>
<keyword evidence="2" id="KW-0560">Oxidoreductase</keyword>
<comment type="similarity">
    <text evidence="1 2">Belongs to the Cu-Zn superoxide dismutase family.</text>
</comment>
<dbReference type="PROSITE" id="PS00332">
    <property type="entry name" value="SOD_CU_ZN_2"/>
    <property type="match status" value="1"/>
</dbReference>
<dbReference type="CDD" id="cd00305">
    <property type="entry name" value="Cu-Zn_Superoxide_Dismutase"/>
    <property type="match status" value="1"/>
</dbReference>
<dbReference type="GO" id="GO:0004784">
    <property type="term" value="F:superoxide dismutase activity"/>
    <property type="evidence" value="ECO:0007669"/>
    <property type="project" value="UniProtKB-EC"/>
</dbReference>
<evidence type="ECO:0000313" key="5">
    <source>
        <dbReference type="EMBL" id="KFN50650.1"/>
    </source>
</evidence>
<dbReference type="InterPro" id="IPR001424">
    <property type="entry name" value="SOD_Cu_Zn_dom"/>
</dbReference>
<comment type="cofactor">
    <cofactor evidence="2">
        <name>Zn(2+)</name>
        <dbReference type="ChEBI" id="CHEBI:29105"/>
    </cofactor>
    <text evidence="2">Binds 1 zinc ion per subunit.</text>
</comment>
<dbReference type="PROSITE" id="PS51257">
    <property type="entry name" value="PROKAR_LIPOPROTEIN"/>
    <property type="match status" value="1"/>
</dbReference>
<evidence type="ECO:0000259" key="4">
    <source>
        <dbReference type="Pfam" id="PF00080"/>
    </source>
</evidence>
<dbReference type="EMBL" id="AWXU01000017">
    <property type="protein sequence ID" value="KFN50650.1"/>
    <property type="molecule type" value="Genomic_DNA"/>
</dbReference>
<dbReference type="GO" id="GO:0005507">
    <property type="term" value="F:copper ion binding"/>
    <property type="evidence" value="ECO:0007669"/>
    <property type="project" value="InterPro"/>
</dbReference>
<proteinExistence type="inferred from homology"/>
<comment type="cofactor">
    <cofactor evidence="2">
        <name>Cu cation</name>
        <dbReference type="ChEBI" id="CHEBI:23378"/>
    </cofactor>
    <text evidence="2">Binds 1 copper ion per subunit.</text>
</comment>
<evidence type="ECO:0000256" key="3">
    <source>
        <dbReference type="SAM" id="MobiDB-lite"/>
    </source>
</evidence>
<evidence type="ECO:0000313" key="6">
    <source>
        <dbReference type="Proteomes" id="UP000029391"/>
    </source>
</evidence>
<feature type="region of interest" description="Disordered" evidence="3">
    <location>
        <begin position="36"/>
        <end position="76"/>
    </location>
</feature>
<organism evidence="5 6">
    <name type="scientific">Arenimonas composti TR7-09 = DSM 18010</name>
    <dbReference type="NCBI Taxonomy" id="1121013"/>
    <lineage>
        <taxon>Bacteria</taxon>
        <taxon>Pseudomonadati</taxon>
        <taxon>Pseudomonadota</taxon>
        <taxon>Gammaproteobacteria</taxon>
        <taxon>Lysobacterales</taxon>
        <taxon>Lysobacteraceae</taxon>
        <taxon>Arenimonas</taxon>
    </lineage>
</organism>
<evidence type="ECO:0000256" key="2">
    <source>
        <dbReference type="RuleBase" id="RU000393"/>
    </source>
</evidence>
<dbReference type="Gene3D" id="2.60.40.200">
    <property type="entry name" value="Superoxide dismutase, copper/zinc binding domain"/>
    <property type="match status" value="1"/>
</dbReference>
<dbReference type="Pfam" id="PF00080">
    <property type="entry name" value="Sod_Cu"/>
    <property type="match status" value="1"/>
</dbReference>
<dbReference type="eggNOG" id="COG2032">
    <property type="taxonomic scope" value="Bacteria"/>
</dbReference>
<dbReference type="InterPro" id="IPR036423">
    <property type="entry name" value="SOD-like_Cu/Zn_dom_sf"/>
</dbReference>
<keyword evidence="2" id="KW-0186">Copper</keyword>
<reference evidence="5 6" key="1">
    <citation type="submission" date="2013-09" db="EMBL/GenBank/DDBJ databases">
        <title>Genome sequencing of Arenimonas composti.</title>
        <authorList>
            <person name="Chen F."/>
            <person name="Wang G."/>
        </authorList>
    </citation>
    <scope>NUCLEOTIDE SEQUENCE [LARGE SCALE GENOMIC DNA]</scope>
    <source>
        <strain evidence="5 6">TR7-09</strain>
    </source>
</reference>
<dbReference type="InterPro" id="IPR024134">
    <property type="entry name" value="SOD_Cu/Zn_/chaperone"/>
</dbReference>
<comment type="function">
    <text evidence="2">Destroys radicals which are normally produced within the cells and which are toxic to biological systems.</text>
</comment>
<accession>A0A091C1Y1</accession>
<comment type="catalytic activity">
    <reaction evidence="2">
        <text>2 superoxide + 2 H(+) = H2O2 + O2</text>
        <dbReference type="Rhea" id="RHEA:20696"/>
        <dbReference type="ChEBI" id="CHEBI:15378"/>
        <dbReference type="ChEBI" id="CHEBI:15379"/>
        <dbReference type="ChEBI" id="CHEBI:16240"/>
        <dbReference type="ChEBI" id="CHEBI:18421"/>
        <dbReference type="EC" id="1.15.1.1"/>
    </reaction>
</comment>
<evidence type="ECO:0000256" key="1">
    <source>
        <dbReference type="ARBA" id="ARBA00010457"/>
    </source>
</evidence>
<keyword evidence="6" id="KW-1185">Reference proteome</keyword>
<dbReference type="PANTHER" id="PTHR10003">
    <property type="entry name" value="SUPEROXIDE DISMUTASE CU-ZN -RELATED"/>
    <property type="match status" value="1"/>
</dbReference>
<sequence length="240" mass="23283">MEESVMRQFRTSLSLAIAATLGAGLLVGCDRGADAADAGAPPVADAPAATTPDPSAGAGYDSPAGDTGDTGDAASGTWPAANAAAMLMPGPDVAIDGTLNFDIADGGVRITGTLTGFAPGATHALHVHETGRCEPPKFESAGPHLNPEGAPHGHPDHGPHHAGDVPNQTADADGSVAVDQVVAGLTIGDGGPTDVVGKAVVVHASADDYESQPAGNAGARIACGVISLMTAPPAAGAADA</sequence>
<protein>
    <recommendedName>
        <fullName evidence="2">Superoxide dismutase [Cu-Zn]</fullName>
        <ecNumber evidence="2">1.15.1.1</ecNumber>
    </recommendedName>
</protein>
<comment type="caution">
    <text evidence="5">The sequence shown here is derived from an EMBL/GenBank/DDBJ whole genome shotgun (WGS) entry which is preliminary data.</text>
</comment>
<dbReference type="EC" id="1.15.1.1" evidence="2"/>
<feature type="domain" description="Superoxide dismutase copper/zinc binding" evidence="4">
    <location>
        <begin position="96"/>
        <end position="226"/>
    </location>
</feature>
<dbReference type="InterPro" id="IPR018152">
    <property type="entry name" value="SOD_Cu/Zn_BS"/>
</dbReference>
<dbReference type="STRING" id="1121013.GCA_000426365_02197"/>
<keyword evidence="2" id="KW-0862">Zinc</keyword>